<evidence type="ECO:0000256" key="1">
    <source>
        <dbReference type="ARBA" id="ARBA00023319"/>
    </source>
</evidence>
<dbReference type="PROSITE" id="PS50853">
    <property type="entry name" value="FN3"/>
    <property type="match status" value="3"/>
</dbReference>
<dbReference type="PANTHER" id="PTHR14340:SF9">
    <property type="entry name" value="FIBRONECTIN TYPE-III DOMAIN-CONTAINING PROTEIN"/>
    <property type="match status" value="1"/>
</dbReference>
<reference evidence="4" key="3">
    <citation type="submission" date="2025-09" db="UniProtKB">
        <authorList>
            <consortium name="Ensembl"/>
        </authorList>
    </citation>
    <scope>IDENTIFICATION</scope>
</reference>
<dbReference type="Proteomes" id="UP000314982">
    <property type="component" value="Unassembled WGS sequence"/>
</dbReference>
<accession>A0A4W5MN89</accession>
<keyword evidence="5" id="KW-1185">Reference proteome</keyword>
<dbReference type="CDD" id="cd00063">
    <property type="entry name" value="FN3"/>
    <property type="match status" value="3"/>
</dbReference>
<organism evidence="4 5">
    <name type="scientific">Hucho hucho</name>
    <name type="common">huchen</name>
    <dbReference type="NCBI Taxonomy" id="62062"/>
    <lineage>
        <taxon>Eukaryota</taxon>
        <taxon>Metazoa</taxon>
        <taxon>Chordata</taxon>
        <taxon>Craniata</taxon>
        <taxon>Vertebrata</taxon>
        <taxon>Euteleostomi</taxon>
        <taxon>Actinopterygii</taxon>
        <taxon>Neopterygii</taxon>
        <taxon>Teleostei</taxon>
        <taxon>Protacanthopterygii</taxon>
        <taxon>Salmoniformes</taxon>
        <taxon>Salmonidae</taxon>
        <taxon>Salmoninae</taxon>
        <taxon>Hucho</taxon>
    </lineage>
</organism>
<dbReference type="Ensembl" id="ENSHHUT00000041945.1">
    <property type="protein sequence ID" value="ENSHHUP00000040381.1"/>
    <property type="gene ID" value="ENSHHUG00000024996.1"/>
</dbReference>
<evidence type="ECO:0000313" key="5">
    <source>
        <dbReference type="Proteomes" id="UP000314982"/>
    </source>
</evidence>
<evidence type="ECO:0008006" key="6">
    <source>
        <dbReference type="Google" id="ProtNLM"/>
    </source>
</evidence>
<feature type="domain" description="Ig-like" evidence="2">
    <location>
        <begin position="83"/>
        <end position="174"/>
    </location>
</feature>
<feature type="domain" description="Fibronectin type-III" evidence="3">
    <location>
        <begin position="181"/>
        <end position="274"/>
    </location>
</feature>
<evidence type="ECO:0000313" key="4">
    <source>
        <dbReference type="Ensembl" id="ENSHHUP00000040381.1"/>
    </source>
</evidence>
<dbReference type="InterPro" id="IPR036116">
    <property type="entry name" value="FN3_sf"/>
</dbReference>
<dbReference type="STRING" id="62062.ENSHHUP00000040381"/>
<feature type="domain" description="Fibronectin type-III" evidence="3">
    <location>
        <begin position="1"/>
        <end position="79"/>
    </location>
</feature>
<reference evidence="4" key="2">
    <citation type="submission" date="2025-08" db="UniProtKB">
        <authorList>
            <consortium name="Ensembl"/>
        </authorList>
    </citation>
    <scope>IDENTIFICATION</scope>
</reference>
<dbReference type="InterPro" id="IPR036179">
    <property type="entry name" value="Ig-like_dom_sf"/>
</dbReference>
<dbReference type="InterPro" id="IPR003961">
    <property type="entry name" value="FN3_dom"/>
</dbReference>
<protein>
    <recommendedName>
        <fullName evidence="6">Titin</fullName>
    </recommendedName>
</protein>
<dbReference type="PANTHER" id="PTHR14340">
    <property type="entry name" value="MICROFIBRIL-ASSOCIATED GLYCOPROTEIN 3"/>
    <property type="match status" value="1"/>
</dbReference>
<evidence type="ECO:0000259" key="2">
    <source>
        <dbReference type="PROSITE" id="PS50835"/>
    </source>
</evidence>
<feature type="domain" description="Fibronectin type-III" evidence="3">
    <location>
        <begin position="280"/>
        <end position="375"/>
    </location>
</feature>
<dbReference type="InterPro" id="IPR013098">
    <property type="entry name" value="Ig_I-set"/>
</dbReference>
<dbReference type="SMART" id="SM00060">
    <property type="entry name" value="FN3"/>
    <property type="match status" value="2"/>
</dbReference>
<dbReference type="AlphaFoldDB" id="A0A4W5MN89"/>
<sequence>MYWEPPKYDGGASIKSYVVDKCQRGTDKWEPCGDPLPELKFQVTGLIEGQWYAYRVRAVNRLGAGKPCRATDEILAVDPKEPPEIQLDVKLLAGLTARAGTKIELPADIVGKPEPKVKWTKADLVLKGDDRITIDTKTGNSTLSIAKTVREDTSTYIIEAVNSSGRATATVDVNILDKPGPPAAFDISEITNHSCYLAWNPPRDDGGSVVTNYIVELRPFDKEEWTKLSSTVKQTTFNATKLTPLNEYVFRVQAENQYGIGAPNEHVPIIAKYSFDPPGAPSRLQPSDIAKDSVTLTWYEPDEDGGSPITGYWIERFDPENDKWIRCNKLPIKDITFRVKGLPTKKKYRFRVLAENLAGPGKPSTETDPVLVKDPIGMLCYIDHLVLFFS</sequence>
<reference evidence="5" key="1">
    <citation type="submission" date="2018-06" db="EMBL/GenBank/DDBJ databases">
        <title>Genome assembly of Danube salmon.</title>
        <authorList>
            <person name="Macqueen D.J."/>
            <person name="Gundappa M.K."/>
        </authorList>
    </citation>
    <scope>NUCLEOTIDE SEQUENCE [LARGE SCALE GENOMIC DNA]</scope>
</reference>
<keyword evidence="1" id="KW-0393">Immunoglobulin domain</keyword>
<dbReference type="InterPro" id="IPR007110">
    <property type="entry name" value="Ig-like_dom"/>
</dbReference>
<name>A0A4W5MN89_9TELE</name>
<dbReference type="InterPro" id="IPR013783">
    <property type="entry name" value="Ig-like_fold"/>
</dbReference>
<dbReference type="Gene3D" id="2.60.40.10">
    <property type="entry name" value="Immunoglobulins"/>
    <property type="match status" value="4"/>
</dbReference>
<dbReference type="SUPFAM" id="SSF48726">
    <property type="entry name" value="Immunoglobulin"/>
    <property type="match status" value="1"/>
</dbReference>
<dbReference type="SUPFAM" id="SSF49265">
    <property type="entry name" value="Fibronectin type III"/>
    <property type="match status" value="2"/>
</dbReference>
<proteinExistence type="predicted"/>
<evidence type="ECO:0000259" key="3">
    <source>
        <dbReference type="PROSITE" id="PS50853"/>
    </source>
</evidence>
<dbReference type="Pfam" id="PF00041">
    <property type="entry name" value="fn3"/>
    <property type="match status" value="3"/>
</dbReference>
<dbReference type="Pfam" id="PF07679">
    <property type="entry name" value="I-set"/>
    <property type="match status" value="1"/>
</dbReference>
<dbReference type="GeneTree" id="ENSGT01150000286978"/>
<dbReference type="PRINTS" id="PR00014">
    <property type="entry name" value="FNTYPEIII"/>
</dbReference>
<dbReference type="PROSITE" id="PS50835">
    <property type="entry name" value="IG_LIKE"/>
    <property type="match status" value="1"/>
</dbReference>